<dbReference type="GeneID" id="37016369"/>
<evidence type="ECO:0000256" key="4">
    <source>
        <dbReference type="SAM" id="MobiDB-lite"/>
    </source>
</evidence>
<dbReference type="PANTHER" id="PTHR24055">
    <property type="entry name" value="MITOGEN-ACTIVATED PROTEIN KINASE"/>
    <property type="match status" value="1"/>
</dbReference>
<keyword evidence="7" id="KW-1185">Reference proteome</keyword>
<dbReference type="SMART" id="SM00220">
    <property type="entry name" value="S_TKc"/>
    <property type="match status" value="1"/>
</dbReference>
<dbReference type="InterPro" id="IPR050117">
    <property type="entry name" value="MAPK"/>
</dbReference>
<dbReference type="GO" id="GO:0004674">
    <property type="term" value="F:protein serine/threonine kinase activity"/>
    <property type="evidence" value="ECO:0007669"/>
    <property type="project" value="UniProtKB-KW"/>
</dbReference>
<evidence type="ECO:0000313" key="6">
    <source>
        <dbReference type="EMBL" id="PWN23714.1"/>
    </source>
</evidence>
<dbReference type="EMBL" id="KZ819321">
    <property type="protein sequence ID" value="PWN23714.1"/>
    <property type="molecule type" value="Genomic_DNA"/>
</dbReference>
<sequence>MMAHIETSAGSSSASGASSSYSLPDSLIAATHKPRALDYLTRGLTSQIYTFDLDKWQQERSAERKYLDVELQHLGAAPLRHGLLVKCVDLDEQPRPHDILREIDILKRLRGSADQRRDLVVALLHDEEEVPDDFTTIQRLYFPRYPTTLATFLFEEANTCVESILALSDSQRHTFAHHLALQLFSALDFLHSNGIYHRDVKPGNILLSGNPTNDDPASISIRLCDFGTAFVSSSKKERPSTSSTSTHPYTPPELLFSPTGGYDGAAVDVWEVACVVAEVLGEVSSDADEGEAQSGVHLVDEDENAFERSEDEDERMERDLERQCLWPSGPSLADDDDYDDGVNDESAEVVSRPRFTIQRSKKSYRRQTLFKEGRGDIVLAADIFTLLGLPEGDREDLWPEAVHFHPPLARLPFTRAPAPAMPRALQERLPTFTRVLTAGEKGGVPKDVRERAEVVQDVLVGCLKLSARQRLGTQEIIARLDRVPVSNPGATDRLST</sequence>
<feature type="compositionally biased region" description="Acidic residues" evidence="4">
    <location>
        <begin position="300"/>
        <end position="314"/>
    </location>
</feature>
<evidence type="ECO:0000313" key="7">
    <source>
        <dbReference type="Proteomes" id="UP000245942"/>
    </source>
</evidence>
<evidence type="ECO:0000256" key="2">
    <source>
        <dbReference type="ARBA" id="ARBA00022741"/>
    </source>
</evidence>
<dbReference type="SUPFAM" id="SSF56112">
    <property type="entry name" value="Protein kinase-like (PK-like)"/>
    <property type="match status" value="1"/>
</dbReference>
<keyword evidence="6" id="KW-0418">Kinase</keyword>
<keyword evidence="1" id="KW-0723">Serine/threonine-protein kinase</keyword>
<reference evidence="6 7" key="1">
    <citation type="journal article" date="2018" name="Mol. Biol. Evol.">
        <title>Broad Genomic Sampling Reveals a Smut Pathogenic Ancestry of the Fungal Clade Ustilaginomycotina.</title>
        <authorList>
            <person name="Kijpornyongpan T."/>
            <person name="Mondo S.J."/>
            <person name="Barry K."/>
            <person name="Sandor L."/>
            <person name="Lee J."/>
            <person name="Lipzen A."/>
            <person name="Pangilinan J."/>
            <person name="LaButti K."/>
            <person name="Hainaut M."/>
            <person name="Henrissat B."/>
            <person name="Grigoriev I.V."/>
            <person name="Spatafora J.W."/>
            <person name="Aime M.C."/>
        </authorList>
    </citation>
    <scope>NUCLEOTIDE SEQUENCE [LARGE SCALE GENOMIC DNA]</scope>
    <source>
        <strain evidence="6 7">MCA 4718</strain>
    </source>
</reference>
<dbReference type="Proteomes" id="UP000245942">
    <property type="component" value="Unassembled WGS sequence"/>
</dbReference>
<dbReference type="RefSeq" id="XP_025350874.1">
    <property type="nucleotide sequence ID" value="XM_025494635.1"/>
</dbReference>
<evidence type="ECO:0000259" key="5">
    <source>
        <dbReference type="PROSITE" id="PS50011"/>
    </source>
</evidence>
<name>A0A316UFN9_9BASI</name>
<dbReference type="STRING" id="1684307.A0A316UFN9"/>
<evidence type="ECO:0000256" key="3">
    <source>
        <dbReference type="ARBA" id="ARBA00022840"/>
    </source>
</evidence>
<proteinExistence type="predicted"/>
<feature type="region of interest" description="Disordered" evidence="4">
    <location>
        <begin position="285"/>
        <end position="320"/>
    </location>
</feature>
<keyword evidence="2" id="KW-0547">Nucleotide-binding</keyword>
<dbReference type="AlphaFoldDB" id="A0A316UFN9"/>
<dbReference type="OrthoDB" id="4062651at2759"/>
<dbReference type="PROSITE" id="PS00108">
    <property type="entry name" value="PROTEIN_KINASE_ST"/>
    <property type="match status" value="1"/>
</dbReference>
<dbReference type="PROSITE" id="PS50011">
    <property type="entry name" value="PROTEIN_KINASE_DOM"/>
    <property type="match status" value="1"/>
</dbReference>
<gene>
    <name evidence="6" type="ORF">BCV69DRAFT_302221</name>
</gene>
<dbReference type="InterPro" id="IPR011009">
    <property type="entry name" value="Kinase-like_dom_sf"/>
</dbReference>
<feature type="domain" description="Protein kinase" evidence="5">
    <location>
        <begin position="34"/>
        <end position="483"/>
    </location>
</feature>
<evidence type="ECO:0000256" key="1">
    <source>
        <dbReference type="ARBA" id="ARBA00022527"/>
    </source>
</evidence>
<dbReference type="Gene3D" id="1.10.510.10">
    <property type="entry name" value="Transferase(Phosphotransferase) domain 1"/>
    <property type="match status" value="1"/>
</dbReference>
<accession>A0A316UFN9</accession>
<protein>
    <submittedName>
        <fullName evidence="6">Kinase-like protein</fullName>
    </submittedName>
</protein>
<dbReference type="InterPro" id="IPR000719">
    <property type="entry name" value="Prot_kinase_dom"/>
</dbReference>
<keyword evidence="3" id="KW-0067">ATP-binding</keyword>
<dbReference type="GO" id="GO:0005524">
    <property type="term" value="F:ATP binding"/>
    <property type="evidence" value="ECO:0007669"/>
    <property type="project" value="UniProtKB-KW"/>
</dbReference>
<keyword evidence="6" id="KW-0808">Transferase</keyword>
<dbReference type="Pfam" id="PF00069">
    <property type="entry name" value="Pkinase"/>
    <property type="match status" value="1"/>
</dbReference>
<organism evidence="6 7">
    <name type="scientific">Pseudomicrostroma glucosiphilum</name>
    <dbReference type="NCBI Taxonomy" id="1684307"/>
    <lineage>
        <taxon>Eukaryota</taxon>
        <taxon>Fungi</taxon>
        <taxon>Dikarya</taxon>
        <taxon>Basidiomycota</taxon>
        <taxon>Ustilaginomycotina</taxon>
        <taxon>Exobasidiomycetes</taxon>
        <taxon>Microstromatales</taxon>
        <taxon>Microstromatales incertae sedis</taxon>
        <taxon>Pseudomicrostroma</taxon>
    </lineage>
</organism>
<dbReference type="InterPro" id="IPR008271">
    <property type="entry name" value="Ser/Thr_kinase_AS"/>
</dbReference>